<organism evidence="6 7">
    <name type="scientific">Dactylosporangium cerinum</name>
    <dbReference type="NCBI Taxonomy" id="1434730"/>
    <lineage>
        <taxon>Bacteria</taxon>
        <taxon>Bacillati</taxon>
        <taxon>Actinomycetota</taxon>
        <taxon>Actinomycetes</taxon>
        <taxon>Micromonosporales</taxon>
        <taxon>Micromonosporaceae</taxon>
        <taxon>Dactylosporangium</taxon>
    </lineage>
</organism>
<comment type="similarity">
    <text evidence="1">Belongs to the bacterial solute-binding protein 5 family.</text>
</comment>
<dbReference type="Proteomes" id="UP001595912">
    <property type="component" value="Unassembled WGS sequence"/>
</dbReference>
<dbReference type="PANTHER" id="PTHR30290:SF9">
    <property type="entry name" value="OLIGOPEPTIDE-BINDING PROTEIN APPA"/>
    <property type="match status" value="1"/>
</dbReference>
<keyword evidence="3 4" id="KW-0732">Signal</keyword>
<keyword evidence="2" id="KW-0813">Transport</keyword>
<sequence length="541" mass="58038">MKAVKVRALAAGLGLAAVLSACSSTDTAAGQSGGAPRPGGTLTYALATSPDQLDPARSGLNVAGRVLRSIFDSLVSLQPDGSVQPWLATKWDISADGTAYTFTLRDDVRFQDATPLNADAVKFTFDRILAPQTKSLTAKFQLNALKSTEVLDARTVRLTLNKPSSALLTNLASPFLGIVSPTAAAKQGDQFTRHPVGSGPYEFVRWDTNSQIVLKRNPGYAWAQPAVKNRGAGHLDEVVFRIVPEDATRIGGAQGGELLAAEKVPAQLAAGVERDKRLRLVKERVTGLPYSLIFNQKQQPWDDVRLRKAVRAGLDVESIVKTLYLGTYERAWSAVTPGVLGYDASLERSYQPDVAEAKHLLDEAGWTAGPDGVRVKGGTQLVLRYVGSYPNNEKSHDIAQLVQQQLKAVGIKVDVDVSSNVAELLTKTGEFDVYPTGTAAVDPDALSGFYSSRILALVNGTQDLAGIADPDIDAWLDEGAASLDSQRRAELYKQVQRKLIDQVALIPIYAPTYTVAASRKVQGLAFDPLNSPIINDAYLAG</sequence>
<dbReference type="Gene3D" id="3.40.190.10">
    <property type="entry name" value="Periplasmic binding protein-like II"/>
    <property type="match status" value="1"/>
</dbReference>
<feature type="signal peptide" evidence="4">
    <location>
        <begin position="1"/>
        <end position="28"/>
    </location>
</feature>
<evidence type="ECO:0000313" key="6">
    <source>
        <dbReference type="EMBL" id="MFC5002699.1"/>
    </source>
</evidence>
<dbReference type="InterPro" id="IPR030678">
    <property type="entry name" value="Peptide/Ni-bd"/>
</dbReference>
<reference evidence="7" key="1">
    <citation type="journal article" date="2019" name="Int. J. Syst. Evol. Microbiol.">
        <title>The Global Catalogue of Microorganisms (GCM) 10K type strain sequencing project: providing services to taxonomists for standard genome sequencing and annotation.</title>
        <authorList>
            <consortium name="The Broad Institute Genomics Platform"/>
            <consortium name="The Broad Institute Genome Sequencing Center for Infectious Disease"/>
            <person name="Wu L."/>
            <person name="Ma J."/>
        </authorList>
    </citation>
    <scope>NUCLEOTIDE SEQUENCE [LARGE SCALE GENOMIC DNA]</scope>
    <source>
        <strain evidence="7">CGMCC 4.7152</strain>
    </source>
</reference>
<feature type="domain" description="Solute-binding protein family 5" evidence="5">
    <location>
        <begin position="83"/>
        <end position="451"/>
    </location>
</feature>
<dbReference type="InterPro" id="IPR039424">
    <property type="entry name" value="SBP_5"/>
</dbReference>
<evidence type="ECO:0000256" key="1">
    <source>
        <dbReference type="ARBA" id="ARBA00005695"/>
    </source>
</evidence>
<name>A0ABV9W3Q5_9ACTN</name>
<proteinExistence type="inferred from homology"/>
<evidence type="ECO:0000256" key="4">
    <source>
        <dbReference type="SAM" id="SignalP"/>
    </source>
</evidence>
<gene>
    <name evidence="6" type="ORF">ACFPIJ_33340</name>
</gene>
<dbReference type="InterPro" id="IPR000914">
    <property type="entry name" value="SBP_5_dom"/>
</dbReference>
<evidence type="ECO:0000313" key="7">
    <source>
        <dbReference type="Proteomes" id="UP001595912"/>
    </source>
</evidence>
<evidence type="ECO:0000259" key="5">
    <source>
        <dbReference type="Pfam" id="PF00496"/>
    </source>
</evidence>
<dbReference type="PANTHER" id="PTHR30290">
    <property type="entry name" value="PERIPLASMIC BINDING COMPONENT OF ABC TRANSPORTER"/>
    <property type="match status" value="1"/>
</dbReference>
<dbReference type="EMBL" id="JBHSIU010000042">
    <property type="protein sequence ID" value="MFC5002699.1"/>
    <property type="molecule type" value="Genomic_DNA"/>
</dbReference>
<evidence type="ECO:0000256" key="2">
    <source>
        <dbReference type="ARBA" id="ARBA00022448"/>
    </source>
</evidence>
<dbReference type="Gene3D" id="3.10.105.10">
    <property type="entry name" value="Dipeptide-binding Protein, Domain 3"/>
    <property type="match status" value="1"/>
</dbReference>
<keyword evidence="7" id="KW-1185">Reference proteome</keyword>
<dbReference type="CDD" id="cd08492">
    <property type="entry name" value="PBP2_NikA_DppA_OppA_like_15"/>
    <property type="match status" value="1"/>
</dbReference>
<comment type="caution">
    <text evidence="6">The sequence shown here is derived from an EMBL/GenBank/DDBJ whole genome shotgun (WGS) entry which is preliminary data.</text>
</comment>
<dbReference type="Pfam" id="PF00496">
    <property type="entry name" value="SBP_bac_5"/>
    <property type="match status" value="1"/>
</dbReference>
<dbReference type="PROSITE" id="PS51257">
    <property type="entry name" value="PROKAR_LIPOPROTEIN"/>
    <property type="match status" value="1"/>
</dbReference>
<dbReference type="SUPFAM" id="SSF53850">
    <property type="entry name" value="Periplasmic binding protein-like II"/>
    <property type="match status" value="1"/>
</dbReference>
<dbReference type="Gene3D" id="3.90.76.10">
    <property type="entry name" value="Dipeptide-binding Protein, Domain 1"/>
    <property type="match status" value="1"/>
</dbReference>
<dbReference type="PIRSF" id="PIRSF002741">
    <property type="entry name" value="MppA"/>
    <property type="match status" value="1"/>
</dbReference>
<feature type="chain" id="PRO_5046202861" evidence="4">
    <location>
        <begin position="29"/>
        <end position="541"/>
    </location>
</feature>
<accession>A0ABV9W3Q5</accession>
<evidence type="ECO:0000256" key="3">
    <source>
        <dbReference type="ARBA" id="ARBA00022729"/>
    </source>
</evidence>
<dbReference type="RefSeq" id="WP_380121029.1">
    <property type="nucleotide sequence ID" value="NZ_JBHSIU010000042.1"/>
</dbReference>
<protein>
    <submittedName>
        <fullName evidence="6">ABC transporter substrate-binding protein</fullName>
    </submittedName>
</protein>